<feature type="transmembrane region" description="Helical" evidence="7">
    <location>
        <begin position="99"/>
        <end position="120"/>
    </location>
</feature>
<keyword evidence="5 7" id="KW-1133">Transmembrane helix</keyword>
<feature type="transmembrane region" description="Helical" evidence="7">
    <location>
        <begin position="236"/>
        <end position="259"/>
    </location>
</feature>
<evidence type="ECO:0000256" key="1">
    <source>
        <dbReference type="ARBA" id="ARBA00004651"/>
    </source>
</evidence>
<dbReference type="InterPro" id="IPR005614">
    <property type="entry name" value="NrfD-like"/>
</dbReference>
<dbReference type="EMBL" id="JAHCVJ010000003">
    <property type="protein sequence ID" value="MBT0664439.1"/>
    <property type="molecule type" value="Genomic_DNA"/>
</dbReference>
<feature type="transmembrane region" description="Helical" evidence="7">
    <location>
        <begin position="304"/>
        <end position="321"/>
    </location>
</feature>
<dbReference type="PANTHER" id="PTHR34856:SF2">
    <property type="entry name" value="PROTEIN NRFD"/>
    <property type="match status" value="1"/>
</dbReference>
<dbReference type="InterPro" id="IPR052049">
    <property type="entry name" value="Electron_transfer_protein"/>
</dbReference>
<dbReference type="GO" id="GO:0005886">
    <property type="term" value="C:plasma membrane"/>
    <property type="evidence" value="ECO:0007669"/>
    <property type="project" value="UniProtKB-SubCell"/>
</dbReference>
<proteinExistence type="inferred from homology"/>
<dbReference type="RefSeq" id="WP_214171215.1">
    <property type="nucleotide sequence ID" value="NZ_JAHCVJ010000003.1"/>
</dbReference>
<comment type="similarity">
    <text evidence="2">Belongs to the NrfD family.</text>
</comment>
<evidence type="ECO:0000256" key="6">
    <source>
        <dbReference type="ARBA" id="ARBA00023136"/>
    </source>
</evidence>
<evidence type="ECO:0000256" key="5">
    <source>
        <dbReference type="ARBA" id="ARBA00022989"/>
    </source>
</evidence>
<feature type="transmembrane region" description="Helical" evidence="7">
    <location>
        <begin position="30"/>
        <end position="51"/>
    </location>
</feature>
<dbReference type="Proteomes" id="UP000811899">
    <property type="component" value="Unassembled WGS sequence"/>
</dbReference>
<protein>
    <submittedName>
        <fullName evidence="8">Polysulfide reductase NrfD</fullName>
    </submittedName>
</protein>
<organism evidence="8 9">
    <name type="scientific">Geoanaerobacter pelophilus</name>
    <dbReference type="NCBI Taxonomy" id="60036"/>
    <lineage>
        <taxon>Bacteria</taxon>
        <taxon>Pseudomonadati</taxon>
        <taxon>Thermodesulfobacteriota</taxon>
        <taxon>Desulfuromonadia</taxon>
        <taxon>Geobacterales</taxon>
        <taxon>Geobacteraceae</taxon>
        <taxon>Geoanaerobacter</taxon>
    </lineage>
</organism>
<feature type="transmembrane region" description="Helical" evidence="7">
    <location>
        <begin position="172"/>
        <end position="191"/>
    </location>
</feature>
<dbReference type="Pfam" id="PF03916">
    <property type="entry name" value="NrfD"/>
    <property type="match status" value="1"/>
</dbReference>
<keyword evidence="3" id="KW-1003">Cell membrane</keyword>
<evidence type="ECO:0000256" key="7">
    <source>
        <dbReference type="SAM" id="Phobius"/>
    </source>
</evidence>
<comment type="caution">
    <text evidence="8">The sequence shown here is derived from an EMBL/GenBank/DDBJ whole genome shotgun (WGS) entry which is preliminary data.</text>
</comment>
<evidence type="ECO:0000313" key="9">
    <source>
        <dbReference type="Proteomes" id="UP000811899"/>
    </source>
</evidence>
<comment type="subcellular location">
    <subcellularLocation>
        <location evidence="1">Cell membrane</location>
        <topology evidence="1">Multi-pass membrane protein</topology>
    </subcellularLocation>
</comment>
<feature type="transmembrane region" description="Helical" evidence="7">
    <location>
        <begin position="279"/>
        <end position="297"/>
    </location>
</feature>
<keyword evidence="6 7" id="KW-0472">Membrane</keyword>
<evidence type="ECO:0000256" key="4">
    <source>
        <dbReference type="ARBA" id="ARBA00022692"/>
    </source>
</evidence>
<dbReference type="PANTHER" id="PTHR34856">
    <property type="entry name" value="PROTEIN NRFD"/>
    <property type="match status" value="1"/>
</dbReference>
<feature type="transmembrane region" description="Helical" evidence="7">
    <location>
        <begin position="197"/>
        <end position="224"/>
    </location>
</feature>
<reference evidence="8 9" key="1">
    <citation type="submission" date="2021-05" db="EMBL/GenBank/DDBJ databases">
        <title>The draft genome of Geobacter pelophilus DSM 12255.</title>
        <authorList>
            <person name="Xu Z."/>
            <person name="Masuda Y."/>
            <person name="Itoh H."/>
            <person name="Senoo K."/>
        </authorList>
    </citation>
    <scope>NUCLEOTIDE SEQUENCE [LARGE SCALE GENOMIC DNA]</scope>
    <source>
        <strain evidence="8 9">DSM 12255</strain>
    </source>
</reference>
<evidence type="ECO:0000256" key="2">
    <source>
        <dbReference type="ARBA" id="ARBA00008929"/>
    </source>
</evidence>
<accession>A0AAW4L154</accession>
<keyword evidence="4 7" id="KW-0812">Transmembrane</keyword>
<evidence type="ECO:0000256" key="3">
    <source>
        <dbReference type="ARBA" id="ARBA00022475"/>
    </source>
</evidence>
<dbReference type="AlphaFoldDB" id="A0AAW4L154"/>
<feature type="transmembrane region" description="Helical" evidence="7">
    <location>
        <begin position="350"/>
        <end position="370"/>
    </location>
</feature>
<feature type="transmembrane region" description="Helical" evidence="7">
    <location>
        <begin position="140"/>
        <end position="160"/>
    </location>
</feature>
<evidence type="ECO:0000313" key="8">
    <source>
        <dbReference type="EMBL" id="MBT0664439.1"/>
    </source>
</evidence>
<dbReference type="Gene3D" id="1.20.1630.10">
    <property type="entry name" value="Formate dehydrogenase/DMSO reductase domain"/>
    <property type="match status" value="1"/>
</dbReference>
<gene>
    <name evidence="8" type="primary">nrfD</name>
    <name evidence="8" type="ORF">KI809_09010</name>
</gene>
<feature type="transmembrane region" description="Helical" evidence="7">
    <location>
        <begin position="71"/>
        <end position="92"/>
    </location>
</feature>
<sequence length="385" mass="43129">MELIGVILPDKQRLFSVIADILKGKGGIHLYLFLIGLVAGFYGIAAIFIQGHAHTINTSNLVPWGMQISTYVYFALLSTGCTFVNFFGHVFFEEKYRPFASRIIFVGIITAVAAFFSLATEMGRVDRMYMFLISPNPTSPMFWMALWYSCYVCIITVEYINIQRGKHSVRVMWGAFFIAIITHSTLGSLLGTVSSRVYYYSALMPIYFLFIAFLTGCALTTIIAAHTVKKKQLDEAYHLTPFVILLKVGLGLALLITFWRTMTGLAGRLEGSEVFSLTLINSFVFGIVVVIIVPYLLLKMGKSANWLMFVGVFIMVTQLKARNDLVVGAFKIPVFRVYEMPEIVHYTPSVYEFLVVAASTSLVALLYIIFNRSGVFDVNAGKEVH</sequence>
<name>A0AAW4L154_9BACT</name>
<keyword evidence="9" id="KW-1185">Reference proteome</keyword>